<gene>
    <name evidence="2" type="ORF">AVDCRST_MAG26-755</name>
</gene>
<evidence type="ECO:0000313" key="2">
    <source>
        <dbReference type="EMBL" id="CAA9226003.1"/>
    </source>
</evidence>
<feature type="region of interest" description="Disordered" evidence="1">
    <location>
        <begin position="1"/>
        <end position="33"/>
    </location>
</feature>
<protein>
    <submittedName>
        <fullName evidence="2">Uncharacterized protein</fullName>
    </submittedName>
</protein>
<accession>A0A6J4HJ69</accession>
<evidence type="ECO:0000256" key="1">
    <source>
        <dbReference type="SAM" id="MobiDB-lite"/>
    </source>
</evidence>
<dbReference type="EMBL" id="CADCTK010000180">
    <property type="protein sequence ID" value="CAA9226003.1"/>
    <property type="molecule type" value="Genomic_DNA"/>
</dbReference>
<dbReference type="AlphaFoldDB" id="A0A6J4HJ69"/>
<feature type="compositionally biased region" description="Basic and acidic residues" evidence="1">
    <location>
        <begin position="11"/>
        <end position="20"/>
    </location>
</feature>
<proteinExistence type="predicted"/>
<organism evidence="2">
    <name type="scientific">uncultured Chloroflexia bacterium</name>
    <dbReference type="NCBI Taxonomy" id="1672391"/>
    <lineage>
        <taxon>Bacteria</taxon>
        <taxon>Bacillati</taxon>
        <taxon>Chloroflexota</taxon>
        <taxon>Chloroflexia</taxon>
        <taxon>environmental samples</taxon>
    </lineage>
</organism>
<sequence length="135" mass="14862">MRSGTSMARGRKQEPDHRIQPESTRGMQSERPVQVIGAPLVRGPLPVKGNPSMVRYEVVARLRLPAAESPAAARISFVESPGRGEYVDVRWTTTDRGEPRGTWERKASVTLPCQFAVKAYTVTESASPQECQPAD</sequence>
<reference evidence="2" key="1">
    <citation type="submission" date="2020-02" db="EMBL/GenBank/DDBJ databases">
        <authorList>
            <person name="Meier V. D."/>
        </authorList>
    </citation>
    <scope>NUCLEOTIDE SEQUENCE</scope>
    <source>
        <strain evidence="2">AVDCRST_MAG26</strain>
    </source>
</reference>
<name>A0A6J4HJ69_9CHLR</name>